<dbReference type="InterPro" id="IPR036612">
    <property type="entry name" value="KH_dom_type_1_sf"/>
</dbReference>
<dbReference type="PANTHER" id="PTHR10603:SF7">
    <property type="entry name" value="FRAGILE X MESSENGER RIBONUCLEOPROTEIN 1 HOMOLOG"/>
    <property type="match status" value="1"/>
</dbReference>
<dbReference type="PANTHER" id="PTHR10603">
    <property type="entry name" value="FRAGILE X MENTAL RETARDATION SYNDROME-RELATED PROTEIN"/>
    <property type="match status" value="1"/>
</dbReference>
<dbReference type="GO" id="GO:0045727">
    <property type="term" value="P:positive regulation of translation"/>
    <property type="evidence" value="ECO:0007669"/>
    <property type="project" value="TreeGrafter"/>
</dbReference>
<dbReference type="GO" id="GO:0010494">
    <property type="term" value="C:cytoplasmic stress granule"/>
    <property type="evidence" value="ECO:0007669"/>
    <property type="project" value="TreeGrafter"/>
</dbReference>
<dbReference type="GO" id="GO:0003730">
    <property type="term" value="F:mRNA 3'-UTR binding"/>
    <property type="evidence" value="ECO:0007669"/>
    <property type="project" value="TreeGrafter"/>
</dbReference>
<feature type="region of interest" description="Disordered" evidence="1">
    <location>
        <begin position="511"/>
        <end position="542"/>
    </location>
</feature>
<dbReference type="GO" id="GO:0043488">
    <property type="term" value="P:regulation of mRNA stability"/>
    <property type="evidence" value="ECO:0007669"/>
    <property type="project" value="TreeGrafter"/>
</dbReference>
<comment type="caution">
    <text evidence="2">The sequence shown here is derived from an EMBL/GenBank/DDBJ whole genome shotgun (WGS) entry which is preliminary data.</text>
</comment>
<gene>
    <name evidence="2" type="ORF">LOD99_14079</name>
</gene>
<dbReference type="GO" id="GO:0099577">
    <property type="term" value="P:regulation of translation at presynapse, modulating synaptic transmission"/>
    <property type="evidence" value="ECO:0007669"/>
    <property type="project" value="TreeGrafter"/>
</dbReference>
<dbReference type="EMBL" id="JAKMXF010000033">
    <property type="protein sequence ID" value="KAI6660495.1"/>
    <property type="molecule type" value="Genomic_DNA"/>
</dbReference>
<evidence type="ECO:0000256" key="1">
    <source>
        <dbReference type="SAM" id="MobiDB-lite"/>
    </source>
</evidence>
<organism evidence="2 3">
    <name type="scientific">Oopsacas minuta</name>
    <dbReference type="NCBI Taxonomy" id="111878"/>
    <lineage>
        <taxon>Eukaryota</taxon>
        <taxon>Metazoa</taxon>
        <taxon>Porifera</taxon>
        <taxon>Hexactinellida</taxon>
        <taxon>Hexasterophora</taxon>
        <taxon>Lyssacinosida</taxon>
        <taxon>Leucopsacidae</taxon>
        <taxon>Oopsacas</taxon>
    </lineage>
</organism>
<dbReference type="Proteomes" id="UP001165289">
    <property type="component" value="Unassembled WGS sequence"/>
</dbReference>
<dbReference type="InterPro" id="IPR040148">
    <property type="entry name" value="FMR1"/>
</dbReference>
<dbReference type="AlphaFoldDB" id="A0AAV7KHX7"/>
<name>A0AAV7KHX7_9METZ</name>
<dbReference type="Gene3D" id="3.30.1370.10">
    <property type="entry name" value="K Homology domain, type 1"/>
    <property type="match status" value="1"/>
</dbReference>
<dbReference type="GO" id="GO:0048513">
    <property type="term" value="P:animal organ development"/>
    <property type="evidence" value="ECO:0007669"/>
    <property type="project" value="TreeGrafter"/>
</dbReference>
<keyword evidence="3" id="KW-1185">Reference proteome</keyword>
<dbReference type="GO" id="GO:0045182">
    <property type="term" value="F:translation regulator activity"/>
    <property type="evidence" value="ECO:0007669"/>
    <property type="project" value="TreeGrafter"/>
</dbReference>
<evidence type="ECO:0000313" key="3">
    <source>
        <dbReference type="Proteomes" id="UP001165289"/>
    </source>
</evidence>
<accession>A0AAV7KHX7</accession>
<proteinExistence type="predicted"/>
<protein>
    <submittedName>
        <fullName evidence="2">Uncharacterized protein</fullName>
    </submittedName>
</protein>
<reference evidence="2 3" key="1">
    <citation type="journal article" date="2023" name="BMC Biol.">
        <title>The compact genome of the sponge Oopsacas minuta (Hexactinellida) is lacking key metazoan core genes.</title>
        <authorList>
            <person name="Santini S."/>
            <person name="Schenkelaars Q."/>
            <person name="Jourda C."/>
            <person name="Duchesne M."/>
            <person name="Belahbib H."/>
            <person name="Rocher C."/>
            <person name="Selva M."/>
            <person name="Riesgo A."/>
            <person name="Vervoort M."/>
            <person name="Leys S.P."/>
            <person name="Kodjabachian L."/>
            <person name="Le Bivic A."/>
            <person name="Borchiellini C."/>
            <person name="Claverie J.M."/>
            <person name="Renard E."/>
        </authorList>
    </citation>
    <scope>NUCLEOTIDE SEQUENCE [LARGE SCALE GENOMIC DNA]</scope>
    <source>
        <strain evidence="2">SPO-2</strain>
    </source>
</reference>
<dbReference type="GO" id="GO:0005634">
    <property type="term" value="C:nucleus"/>
    <property type="evidence" value="ECO:0007669"/>
    <property type="project" value="TreeGrafter"/>
</dbReference>
<evidence type="ECO:0000313" key="2">
    <source>
        <dbReference type="EMBL" id="KAI6660495.1"/>
    </source>
</evidence>
<sequence>MSCSNEFIVEAKANEGCWKPASVFGHLQTEGMWLVSVYLLDNPSVEVHVPLEGIRWPRVSKVHQNIILNNKMEVEYCVKHDNYMKNGIYKWVVGEIIEFQEEKCLVKTEVEEINIATDRLVIHADILTFRDENVQIFTSYIDIVGELKNLYFNSESLKIICKDVEALTVNYRENEGKLNVLSIKPRTVHLCKTYHQKRSKIASLGKITTTSSTSVGKTDTQIEQSALSETLKIDSKLMGLAVGYNKINYQKACRVDGITSIQILNNTFIIEGTHPKAVKEAIDKLDVISVVEYFPLCNEHKIEGIRNGKIREIVLIDKGHSSKNMKVKLVGRRAEVDFAIKSLNDMKMAERIGYKPPKAKHASYEVQQDGSRLLYATKDCKPNKPHRMNSDIPYYTRNNFLIASESDSSPLTPPEKSFTKTLQDKSYENNNQAQRQPFFQQTENMSPVPCGAKPVTTEFIETDSPKSTQTRAKGLTKGRNRKIYRQRSDHSICNIEICNSKYEHGYGETWDKGKDPYPHEFRGKGKEKYHQNSKKAHSENNVQVKDKFSSIPTEDFNCLDDVFTETSQ</sequence>
<dbReference type="GO" id="GO:0051028">
    <property type="term" value="P:mRNA transport"/>
    <property type="evidence" value="ECO:0007669"/>
    <property type="project" value="TreeGrafter"/>
</dbReference>
<feature type="compositionally biased region" description="Basic and acidic residues" evidence="1">
    <location>
        <begin position="511"/>
        <end position="530"/>
    </location>
</feature>